<protein>
    <submittedName>
        <fullName evidence="1">Uncharacterized protein</fullName>
    </submittedName>
</protein>
<sequence>MKLADAAAAEELVHRHLLDELPVGGLSVGYEGELVGFEELFCELWRGDNDVWDGSEAEGEYWIETEGEGLEGAVDDGAKEVEVADDGQGKGAWREVVIAMIMD</sequence>
<dbReference type="Proteomes" id="UP001457282">
    <property type="component" value="Unassembled WGS sequence"/>
</dbReference>
<name>A0AAW1XJQ9_RUBAR</name>
<evidence type="ECO:0000313" key="1">
    <source>
        <dbReference type="EMBL" id="KAK9936817.1"/>
    </source>
</evidence>
<organism evidence="1 2">
    <name type="scientific">Rubus argutus</name>
    <name type="common">Southern blackberry</name>
    <dbReference type="NCBI Taxonomy" id="59490"/>
    <lineage>
        <taxon>Eukaryota</taxon>
        <taxon>Viridiplantae</taxon>
        <taxon>Streptophyta</taxon>
        <taxon>Embryophyta</taxon>
        <taxon>Tracheophyta</taxon>
        <taxon>Spermatophyta</taxon>
        <taxon>Magnoliopsida</taxon>
        <taxon>eudicotyledons</taxon>
        <taxon>Gunneridae</taxon>
        <taxon>Pentapetalae</taxon>
        <taxon>rosids</taxon>
        <taxon>fabids</taxon>
        <taxon>Rosales</taxon>
        <taxon>Rosaceae</taxon>
        <taxon>Rosoideae</taxon>
        <taxon>Rosoideae incertae sedis</taxon>
        <taxon>Rubus</taxon>
    </lineage>
</organism>
<keyword evidence="2" id="KW-1185">Reference proteome</keyword>
<evidence type="ECO:0000313" key="2">
    <source>
        <dbReference type="Proteomes" id="UP001457282"/>
    </source>
</evidence>
<accession>A0AAW1XJQ9</accession>
<proteinExistence type="predicted"/>
<comment type="caution">
    <text evidence="1">The sequence shown here is derived from an EMBL/GenBank/DDBJ whole genome shotgun (WGS) entry which is preliminary data.</text>
</comment>
<reference evidence="1 2" key="1">
    <citation type="journal article" date="2023" name="G3 (Bethesda)">
        <title>A chromosome-length genome assembly and annotation of blackberry (Rubus argutus, cv. 'Hillquist').</title>
        <authorList>
            <person name="Bruna T."/>
            <person name="Aryal R."/>
            <person name="Dudchenko O."/>
            <person name="Sargent D.J."/>
            <person name="Mead D."/>
            <person name="Buti M."/>
            <person name="Cavallini A."/>
            <person name="Hytonen T."/>
            <person name="Andres J."/>
            <person name="Pham M."/>
            <person name="Weisz D."/>
            <person name="Mascagni F."/>
            <person name="Usai G."/>
            <person name="Natali L."/>
            <person name="Bassil N."/>
            <person name="Fernandez G.E."/>
            <person name="Lomsadze A."/>
            <person name="Armour M."/>
            <person name="Olukolu B."/>
            <person name="Poorten T."/>
            <person name="Britton C."/>
            <person name="Davik J."/>
            <person name="Ashrafi H."/>
            <person name="Aiden E.L."/>
            <person name="Borodovsky M."/>
            <person name="Worthington M."/>
        </authorList>
    </citation>
    <scope>NUCLEOTIDE SEQUENCE [LARGE SCALE GENOMIC DNA]</scope>
    <source>
        <strain evidence="1">PI 553951</strain>
    </source>
</reference>
<gene>
    <name evidence="1" type="ORF">M0R45_013640</name>
</gene>
<dbReference type="AlphaFoldDB" id="A0AAW1XJQ9"/>
<dbReference type="EMBL" id="JBEDUW010000003">
    <property type="protein sequence ID" value="KAK9936817.1"/>
    <property type="molecule type" value="Genomic_DNA"/>
</dbReference>